<dbReference type="Proteomes" id="UP000005631">
    <property type="component" value="Chromosome"/>
</dbReference>
<dbReference type="AlphaFoldDB" id="G8R7U6"/>
<organism evidence="2 3">
    <name type="scientific">Owenweeksia hongkongensis (strain DSM 17368 / CIP 108786 / JCM 12287 / NRRL B-23963 / UST20020801)</name>
    <dbReference type="NCBI Taxonomy" id="926562"/>
    <lineage>
        <taxon>Bacteria</taxon>
        <taxon>Pseudomonadati</taxon>
        <taxon>Bacteroidota</taxon>
        <taxon>Flavobacteriia</taxon>
        <taxon>Flavobacteriales</taxon>
        <taxon>Owenweeksiaceae</taxon>
        <taxon>Owenweeksia</taxon>
    </lineage>
</organism>
<protein>
    <submittedName>
        <fullName evidence="2">Uncharacterized protein</fullName>
    </submittedName>
</protein>
<dbReference type="KEGG" id="oho:Oweho_2507"/>
<feature type="transmembrane region" description="Helical" evidence="1">
    <location>
        <begin position="28"/>
        <end position="46"/>
    </location>
</feature>
<keyword evidence="1" id="KW-0472">Membrane</keyword>
<dbReference type="STRING" id="926562.Oweho_2507"/>
<evidence type="ECO:0000256" key="1">
    <source>
        <dbReference type="SAM" id="Phobius"/>
    </source>
</evidence>
<reference evidence="2 3" key="1">
    <citation type="journal article" date="2012" name="Stand. Genomic Sci.">
        <title>Genome sequence of the orange-pigmented seawater bacterium Owenweeksia hongkongensis type strain (UST20020801(T)).</title>
        <authorList>
            <person name="Riedel T."/>
            <person name="Held B."/>
            <person name="Nolan M."/>
            <person name="Lucas S."/>
            <person name="Lapidus A."/>
            <person name="Tice H."/>
            <person name="Del Rio T.G."/>
            <person name="Cheng J.F."/>
            <person name="Han C."/>
            <person name="Tapia R."/>
            <person name="Goodwin L.A."/>
            <person name="Pitluck S."/>
            <person name="Liolios K."/>
            <person name="Mavromatis K."/>
            <person name="Pagani I."/>
            <person name="Ivanova N."/>
            <person name="Mikhailova N."/>
            <person name="Pati A."/>
            <person name="Chen A."/>
            <person name="Palaniappan K."/>
            <person name="Rohde M."/>
            <person name="Tindall B.J."/>
            <person name="Detter J.C."/>
            <person name="Goker M."/>
            <person name="Woyke T."/>
            <person name="Bristow J."/>
            <person name="Eisen J.A."/>
            <person name="Markowitz V."/>
            <person name="Hugenholtz P."/>
            <person name="Klenk H.P."/>
            <person name="Kyrpides N.C."/>
        </authorList>
    </citation>
    <scope>NUCLEOTIDE SEQUENCE</scope>
    <source>
        <strain evidence="3">DSM 17368 / JCM 12287 / NRRL B-23963</strain>
    </source>
</reference>
<sequence>MLTINGQLIDKGRVNKFLLLFKVVNMPLALKNFGPLYILYSFALFLKINNQCLCYRNTH</sequence>
<proteinExistence type="predicted"/>
<keyword evidence="1" id="KW-0812">Transmembrane</keyword>
<dbReference type="HOGENOM" id="CLU_2956173_0_0_10"/>
<gene>
    <name evidence="2" type="ordered locus">Oweho_2507</name>
</gene>
<keyword evidence="1" id="KW-1133">Transmembrane helix</keyword>
<keyword evidence="3" id="KW-1185">Reference proteome</keyword>
<accession>G8R7U6</accession>
<evidence type="ECO:0000313" key="3">
    <source>
        <dbReference type="Proteomes" id="UP000005631"/>
    </source>
</evidence>
<dbReference type="EMBL" id="CP003156">
    <property type="protein sequence ID" value="AEV33477.1"/>
    <property type="molecule type" value="Genomic_DNA"/>
</dbReference>
<name>G8R7U6_OWEHD</name>
<evidence type="ECO:0000313" key="2">
    <source>
        <dbReference type="EMBL" id="AEV33477.1"/>
    </source>
</evidence>